<feature type="non-terminal residue" evidence="1">
    <location>
        <position position="258"/>
    </location>
</feature>
<accession>A0ACA9N0Y6</accession>
<protein>
    <submittedName>
        <fullName evidence="1">12269_t:CDS:1</fullName>
    </submittedName>
</protein>
<dbReference type="Proteomes" id="UP000789366">
    <property type="component" value="Unassembled WGS sequence"/>
</dbReference>
<evidence type="ECO:0000313" key="1">
    <source>
        <dbReference type="EMBL" id="CAG8619261.1"/>
    </source>
</evidence>
<reference evidence="1" key="1">
    <citation type="submission" date="2021-06" db="EMBL/GenBank/DDBJ databases">
        <authorList>
            <person name="Kallberg Y."/>
            <person name="Tangrot J."/>
            <person name="Rosling A."/>
        </authorList>
    </citation>
    <scope>NUCLEOTIDE SEQUENCE</scope>
    <source>
        <strain evidence="1">28 12/20/2015</strain>
    </source>
</reference>
<comment type="caution">
    <text evidence="1">The sequence shown here is derived from an EMBL/GenBank/DDBJ whole genome shotgun (WGS) entry which is preliminary data.</text>
</comment>
<keyword evidence="2" id="KW-1185">Reference proteome</keyword>
<organism evidence="1 2">
    <name type="scientific">Cetraspora pellucida</name>
    <dbReference type="NCBI Taxonomy" id="1433469"/>
    <lineage>
        <taxon>Eukaryota</taxon>
        <taxon>Fungi</taxon>
        <taxon>Fungi incertae sedis</taxon>
        <taxon>Mucoromycota</taxon>
        <taxon>Glomeromycotina</taxon>
        <taxon>Glomeromycetes</taxon>
        <taxon>Diversisporales</taxon>
        <taxon>Gigasporaceae</taxon>
        <taxon>Cetraspora</taxon>
    </lineage>
</organism>
<proteinExistence type="predicted"/>
<name>A0ACA9N0Y6_9GLOM</name>
<evidence type="ECO:0000313" key="2">
    <source>
        <dbReference type="Proteomes" id="UP000789366"/>
    </source>
</evidence>
<sequence>MSSGGVTGSEENDNLKKKLKDCEEEKAKNPSKEANDKLQKEIDNLKKKLKDCEEEKAKNLSKDDNDKLKKEIDDLKKKLKDYCEEEKTKNPLKEAYNKLKKENDTLREELKKLEEKIKELKNSQYQNLLKENQELEKENKTAQQQNDRLNVEYQKTIEWIRENRKPYSNKEFHYEEISDKLNLVLFNFHTNGVYKLDFIAGFICLFNNATKKLEALTKILNDKSDTILDILEVNYQHDDPLIEKIEKILELAKLIMES</sequence>
<gene>
    <name evidence="1" type="ORF">SPELUC_LOCUS7803</name>
</gene>
<dbReference type="EMBL" id="CAJVPW010010803">
    <property type="protein sequence ID" value="CAG8619261.1"/>
    <property type="molecule type" value="Genomic_DNA"/>
</dbReference>